<evidence type="ECO:0000259" key="1">
    <source>
        <dbReference type="PROSITE" id="PS51462"/>
    </source>
</evidence>
<keyword evidence="3" id="KW-1185">Reference proteome</keyword>
<gene>
    <name evidence="2" type="ORF">BDV36DRAFT_292385</name>
</gene>
<dbReference type="EMBL" id="ML735701">
    <property type="protein sequence ID" value="KAE8421462.1"/>
    <property type="molecule type" value="Genomic_DNA"/>
</dbReference>
<dbReference type="PROSITE" id="PS51462">
    <property type="entry name" value="NUDIX"/>
    <property type="match status" value="1"/>
</dbReference>
<proteinExistence type="predicted"/>
<sequence length="220" mass="25311">MASRTNSPIVPSCELPSVTDITRLLFDLHCGTDLSTSRIAESCDQFILHHTACCIRVSAHIFLWDSPKPRILLIQRSLCDTKPGYWEVPAGSTERYDQTLQDALEREIREETGLQLCRVTHALTPKTWTRYKEGKPQEWVGLPYIVEISKPKASELHANSECVSQPVLKWEDIIRLNPEEHQKFAWATEDEVRRDEYETFGDHKETILEAFAIVTQNCTR</sequence>
<dbReference type="Pfam" id="PF00293">
    <property type="entry name" value="NUDIX"/>
    <property type="match status" value="1"/>
</dbReference>
<dbReference type="Gene3D" id="3.90.79.10">
    <property type="entry name" value="Nucleoside Triphosphate Pyrophosphohydrolase"/>
    <property type="match status" value="1"/>
</dbReference>
<feature type="domain" description="Nudix hydrolase" evidence="1">
    <location>
        <begin position="54"/>
        <end position="211"/>
    </location>
</feature>
<organism evidence="2 3">
    <name type="scientific">Aspergillus pseudocaelatus</name>
    <dbReference type="NCBI Taxonomy" id="1825620"/>
    <lineage>
        <taxon>Eukaryota</taxon>
        <taxon>Fungi</taxon>
        <taxon>Dikarya</taxon>
        <taxon>Ascomycota</taxon>
        <taxon>Pezizomycotina</taxon>
        <taxon>Eurotiomycetes</taxon>
        <taxon>Eurotiomycetidae</taxon>
        <taxon>Eurotiales</taxon>
        <taxon>Aspergillaceae</taxon>
        <taxon>Aspergillus</taxon>
        <taxon>Aspergillus subgen. Circumdati</taxon>
    </lineage>
</organism>
<dbReference type="PANTHER" id="PTHR43736:SF1">
    <property type="entry name" value="DIHYDRONEOPTERIN TRIPHOSPHATE DIPHOSPHATASE"/>
    <property type="match status" value="1"/>
</dbReference>
<dbReference type="Proteomes" id="UP000325395">
    <property type="component" value="Unassembled WGS sequence"/>
</dbReference>
<dbReference type="PANTHER" id="PTHR43736">
    <property type="entry name" value="ADP-RIBOSE PYROPHOSPHATASE"/>
    <property type="match status" value="1"/>
</dbReference>
<protein>
    <submittedName>
        <fullName evidence="2">NUDIX hydrolase domain-like protein</fullName>
    </submittedName>
</protein>
<dbReference type="InterPro" id="IPR015797">
    <property type="entry name" value="NUDIX_hydrolase-like_dom_sf"/>
</dbReference>
<reference evidence="2 3" key="1">
    <citation type="submission" date="2019-04" db="EMBL/GenBank/DDBJ databases">
        <authorList>
            <consortium name="DOE Joint Genome Institute"/>
            <person name="Mondo S."/>
            <person name="Kjaerbolling I."/>
            <person name="Vesth T."/>
            <person name="Frisvad J.C."/>
            <person name="Nybo J.L."/>
            <person name="Theobald S."/>
            <person name="Kildgaard S."/>
            <person name="Isbrandt T."/>
            <person name="Kuo A."/>
            <person name="Sato A."/>
            <person name="Lyhne E.K."/>
            <person name="Kogle M.E."/>
            <person name="Wiebenga A."/>
            <person name="Kun R.S."/>
            <person name="Lubbers R.J."/>
            <person name="Makela M.R."/>
            <person name="Barry K."/>
            <person name="Chovatia M."/>
            <person name="Clum A."/>
            <person name="Daum C."/>
            <person name="Haridas S."/>
            <person name="He G."/>
            <person name="LaButti K."/>
            <person name="Lipzen A."/>
            <person name="Riley R."/>
            <person name="Salamov A."/>
            <person name="Simmons B.A."/>
            <person name="Magnuson J.K."/>
            <person name="Henrissat B."/>
            <person name="Mortensen U.H."/>
            <person name="Larsen T.O."/>
            <person name="Devries R.P."/>
            <person name="Grigoriev I.V."/>
            <person name="Machida M."/>
            <person name="Baker S.E."/>
            <person name="Andersen M.R."/>
            <person name="Cantor M.N."/>
            <person name="Hua S.X."/>
        </authorList>
    </citation>
    <scope>NUCLEOTIDE SEQUENCE [LARGE SCALE GENOMIC DNA]</scope>
    <source>
        <strain evidence="2 3">CBS 117616</strain>
    </source>
</reference>
<dbReference type="CDD" id="cd02883">
    <property type="entry name" value="NUDIX_Hydrolase"/>
    <property type="match status" value="1"/>
</dbReference>
<dbReference type="SUPFAM" id="SSF55811">
    <property type="entry name" value="Nudix"/>
    <property type="match status" value="1"/>
</dbReference>
<accession>A0ABQ6WWK8</accession>
<name>A0ABQ6WWK8_9EURO</name>
<dbReference type="InterPro" id="IPR000086">
    <property type="entry name" value="NUDIX_hydrolase_dom"/>
</dbReference>
<evidence type="ECO:0000313" key="2">
    <source>
        <dbReference type="EMBL" id="KAE8421462.1"/>
    </source>
</evidence>
<evidence type="ECO:0000313" key="3">
    <source>
        <dbReference type="Proteomes" id="UP000325395"/>
    </source>
</evidence>